<dbReference type="CDD" id="cd00170">
    <property type="entry name" value="SEC14"/>
    <property type="match status" value="1"/>
</dbReference>
<dbReference type="Gene3D" id="3.40.525.10">
    <property type="entry name" value="CRAL-TRIO lipid binding domain"/>
    <property type="match status" value="1"/>
</dbReference>
<dbReference type="eggNOG" id="KOG4406">
    <property type="taxonomic scope" value="Eukaryota"/>
</dbReference>
<dbReference type="SUPFAM" id="SSF52087">
    <property type="entry name" value="CRAL/TRIO domain"/>
    <property type="match status" value="1"/>
</dbReference>
<protein>
    <recommendedName>
        <fullName evidence="7">Rho-GAP domain-containing protein</fullName>
    </recommendedName>
</protein>
<dbReference type="Proteomes" id="UP000015241">
    <property type="component" value="Unassembled WGS sequence"/>
</dbReference>
<reference evidence="5 6" key="1">
    <citation type="journal article" date="2012" name="Science">
        <title>The Paleozoic origin of enzymatic lignin decomposition reconstructed from 31 fungal genomes.</title>
        <authorList>
            <person name="Floudas D."/>
            <person name="Binder M."/>
            <person name="Riley R."/>
            <person name="Barry K."/>
            <person name="Blanchette R.A."/>
            <person name="Henrissat B."/>
            <person name="Martinez A.T."/>
            <person name="Otillar R."/>
            <person name="Spatafora J.W."/>
            <person name="Yadav J.S."/>
            <person name="Aerts A."/>
            <person name="Benoit I."/>
            <person name="Boyd A."/>
            <person name="Carlson A."/>
            <person name="Copeland A."/>
            <person name="Coutinho P.M."/>
            <person name="de Vries R.P."/>
            <person name="Ferreira P."/>
            <person name="Findley K."/>
            <person name="Foster B."/>
            <person name="Gaskell J."/>
            <person name="Glotzer D."/>
            <person name="Gorecki P."/>
            <person name="Heitman J."/>
            <person name="Hesse C."/>
            <person name="Hori C."/>
            <person name="Igarashi K."/>
            <person name="Jurgens J.A."/>
            <person name="Kallen N."/>
            <person name="Kersten P."/>
            <person name="Kohler A."/>
            <person name="Kuees U."/>
            <person name="Kumar T.K.A."/>
            <person name="Kuo A."/>
            <person name="LaButti K."/>
            <person name="Larrondo L.F."/>
            <person name="Lindquist E."/>
            <person name="Ling A."/>
            <person name="Lombard V."/>
            <person name="Lucas S."/>
            <person name="Lundell T."/>
            <person name="Martin R."/>
            <person name="McLaughlin D.J."/>
            <person name="Morgenstern I."/>
            <person name="Morin E."/>
            <person name="Murat C."/>
            <person name="Nagy L.G."/>
            <person name="Nolan M."/>
            <person name="Ohm R.A."/>
            <person name="Patyshakuliyeva A."/>
            <person name="Rokas A."/>
            <person name="Ruiz-Duenas F.J."/>
            <person name="Sabat G."/>
            <person name="Salamov A."/>
            <person name="Samejima M."/>
            <person name="Schmutz J."/>
            <person name="Slot J.C."/>
            <person name="St John F."/>
            <person name="Stenlid J."/>
            <person name="Sun H."/>
            <person name="Sun S."/>
            <person name="Syed K."/>
            <person name="Tsang A."/>
            <person name="Wiebenga A."/>
            <person name="Young D."/>
            <person name="Pisabarro A."/>
            <person name="Eastwood D.C."/>
            <person name="Martin F."/>
            <person name="Cullen D."/>
            <person name="Grigoriev I.V."/>
            <person name="Hibbett D.S."/>
        </authorList>
    </citation>
    <scope>NUCLEOTIDE SEQUENCE</scope>
    <source>
        <strain evidence="6">FP-58527</strain>
    </source>
</reference>
<dbReference type="SMART" id="SM00516">
    <property type="entry name" value="SEC14"/>
    <property type="match status" value="1"/>
</dbReference>
<dbReference type="OrthoDB" id="19923at2759"/>
<feature type="region of interest" description="Disordered" evidence="1">
    <location>
        <begin position="595"/>
        <end position="622"/>
    </location>
</feature>
<dbReference type="Pfam" id="PF13716">
    <property type="entry name" value="CRAL_TRIO_2"/>
    <property type="match status" value="1"/>
</dbReference>
<keyword evidence="2" id="KW-0812">Transmembrane</keyword>
<dbReference type="PROSITE" id="PS50191">
    <property type="entry name" value="CRAL_TRIO"/>
    <property type="match status" value="1"/>
</dbReference>
<dbReference type="Pfam" id="PF00620">
    <property type="entry name" value="RhoGAP"/>
    <property type="match status" value="1"/>
</dbReference>
<dbReference type="SMART" id="SM00324">
    <property type="entry name" value="RhoGAP"/>
    <property type="match status" value="1"/>
</dbReference>
<dbReference type="CDD" id="cd00159">
    <property type="entry name" value="RhoGAP"/>
    <property type="match status" value="1"/>
</dbReference>
<gene>
    <name evidence="5" type="ORF">FOMPIDRAFT_1045391</name>
</gene>
<proteinExistence type="predicted"/>
<dbReference type="GO" id="GO:0005096">
    <property type="term" value="F:GTPase activator activity"/>
    <property type="evidence" value="ECO:0007669"/>
    <property type="project" value="TreeGrafter"/>
</dbReference>
<dbReference type="AlphaFoldDB" id="S8EME1"/>
<dbReference type="FunCoup" id="S8EME1">
    <property type="interactions" value="372"/>
</dbReference>
<dbReference type="PANTHER" id="PTHR45808:SF2">
    <property type="entry name" value="RHO GTPASE-ACTIVATING PROTEIN 68F"/>
    <property type="match status" value="1"/>
</dbReference>
<evidence type="ECO:0008006" key="7">
    <source>
        <dbReference type="Google" id="ProtNLM"/>
    </source>
</evidence>
<feature type="transmembrane region" description="Helical" evidence="2">
    <location>
        <begin position="133"/>
        <end position="153"/>
    </location>
</feature>
<evidence type="ECO:0000313" key="6">
    <source>
        <dbReference type="Proteomes" id="UP000015241"/>
    </source>
</evidence>
<dbReference type="InterPro" id="IPR001251">
    <property type="entry name" value="CRAL-TRIO_dom"/>
</dbReference>
<accession>S8EME1</accession>
<organism evidence="5 6">
    <name type="scientific">Fomitopsis schrenkii</name>
    <name type="common">Brown rot fungus</name>
    <dbReference type="NCBI Taxonomy" id="2126942"/>
    <lineage>
        <taxon>Eukaryota</taxon>
        <taxon>Fungi</taxon>
        <taxon>Dikarya</taxon>
        <taxon>Basidiomycota</taxon>
        <taxon>Agaricomycotina</taxon>
        <taxon>Agaricomycetes</taxon>
        <taxon>Polyporales</taxon>
        <taxon>Fomitopsis</taxon>
    </lineage>
</organism>
<dbReference type="STRING" id="743788.S8EME1"/>
<evidence type="ECO:0000313" key="5">
    <source>
        <dbReference type="EMBL" id="EPT05338.1"/>
    </source>
</evidence>
<dbReference type="GO" id="GO:0005737">
    <property type="term" value="C:cytoplasm"/>
    <property type="evidence" value="ECO:0007669"/>
    <property type="project" value="TreeGrafter"/>
</dbReference>
<dbReference type="GO" id="GO:0007264">
    <property type="term" value="P:small GTPase-mediated signal transduction"/>
    <property type="evidence" value="ECO:0007669"/>
    <property type="project" value="TreeGrafter"/>
</dbReference>
<dbReference type="Gene3D" id="1.10.555.10">
    <property type="entry name" value="Rho GTPase activation protein"/>
    <property type="match status" value="1"/>
</dbReference>
<keyword evidence="2" id="KW-0472">Membrane</keyword>
<dbReference type="InParanoid" id="S8EME1"/>
<dbReference type="HOGENOM" id="CLU_011969_1_0_1"/>
<evidence type="ECO:0000259" key="3">
    <source>
        <dbReference type="PROSITE" id="PS50191"/>
    </source>
</evidence>
<dbReference type="EMBL" id="KE504124">
    <property type="protein sequence ID" value="EPT05338.1"/>
    <property type="molecule type" value="Genomic_DNA"/>
</dbReference>
<sequence>MPGIRMDSSPSSPGWRRKNFFSPPVRSRTTDGELSRLGQEELEGVMSRVIFQAGVDYETRPMVVMNASGLPDPKAVNYDELLVRILSYLDLYVESDYTVVFFAAGGRHTPGWNWVWKAYRSLSRKYRKNLKKLFIVHSTFFTKMLFSLAGTIISPKFFRKITYITTLSELALHIPLTQIDIPPAVYQENLKHEKQIMLPTPQRADLFGVPLEELMGFDGEKGGLPRVVKDCIQYLRSTGLQDEGLFRRSPNSVMLKQAQQAYDRGHVVSLETFGDPHLAAVLLKKFLRDLPTPLFPEHLYPLISRCPQPSDDPADISSITYIRETLMPELPHCSYILLASILQLMHEVSLRSATNRMDANNLAVVVTPNLVSGTNPIRDVMMCAIPSVPAPFSPLPTSPTSGGMGKTTLGAAIKLCIQRYYEVFDEVPDRSEAIPQRVFEPSPPSPTSSHGDRRAHDDDEEIDDAMLVMPIGPSGSNHNNHADTTQHHKPGRPAPPPPLPIPYKPRTPRRAQQQQQPASSRSAVTTLAGRSGAPSSFTPYGTVNRARSTISIERGTARGKGSISVGRGAAARTTGAGVEATGITVAGFFTPPDAPPVPPLLPSQVKANGGNLPVGAGAQGLS</sequence>
<dbReference type="PROSITE" id="PS50238">
    <property type="entry name" value="RHOGAP"/>
    <property type="match status" value="1"/>
</dbReference>
<feature type="region of interest" description="Disordered" evidence="1">
    <location>
        <begin position="434"/>
        <end position="542"/>
    </location>
</feature>
<name>S8EME1_FOMSC</name>
<dbReference type="InterPro" id="IPR000198">
    <property type="entry name" value="RhoGAP_dom"/>
</dbReference>
<feature type="region of interest" description="Disordered" evidence="1">
    <location>
        <begin position="1"/>
        <end position="33"/>
    </location>
</feature>
<feature type="compositionally biased region" description="Polar residues" evidence="1">
    <location>
        <begin position="533"/>
        <end position="542"/>
    </location>
</feature>
<evidence type="ECO:0000256" key="2">
    <source>
        <dbReference type="SAM" id="Phobius"/>
    </source>
</evidence>
<dbReference type="PANTHER" id="PTHR45808">
    <property type="entry name" value="RHO GTPASE-ACTIVATING PROTEIN 68F"/>
    <property type="match status" value="1"/>
</dbReference>
<keyword evidence="6" id="KW-1185">Reference proteome</keyword>
<dbReference type="InterPro" id="IPR008936">
    <property type="entry name" value="Rho_GTPase_activation_prot"/>
</dbReference>
<evidence type="ECO:0000256" key="1">
    <source>
        <dbReference type="SAM" id="MobiDB-lite"/>
    </source>
</evidence>
<dbReference type="SUPFAM" id="SSF48350">
    <property type="entry name" value="GTPase activation domain, GAP"/>
    <property type="match status" value="1"/>
</dbReference>
<feature type="domain" description="CRAL-TRIO" evidence="3">
    <location>
        <begin position="38"/>
        <end position="193"/>
    </location>
</feature>
<feature type="compositionally biased region" description="Low complexity" evidence="1">
    <location>
        <begin position="510"/>
        <end position="523"/>
    </location>
</feature>
<evidence type="ECO:0000259" key="4">
    <source>
        <dbReference type="PROSITE" id="PS50238"/>
    </source>
</evidence>
<keyword evidence="2" id="KW-1133">Transmembrane helix</keyword>
<dbReference type="InterPro" id="IPR036865">
    <property type="entry name" value="CRAL-TRIO_dom_sf"/>
</dbReference>
<feature type="domain" description="Rho-GAP" evidence="4">
    <location>
        <begin position="209"/>
        <end position="424"/>
    </location>
</feature>
<feature type="compositionally biased region" description="Pro residues" evidence="1">
    <location>
        <begin position="492"/>
        <end position="505"/>
    </location>
</feature>